<dbReference type="PANTHER" id="PTHR42760:SF132">
    <property type="entry name" value="SHORT-CHAIN DEHYDROGENASE_REDUCTASE FAMILY PROTEIN"/>
    <property type="match status" value="1"/>
</dbReference>
<accession>A0ABN0Y6E9</accession>
<dbReference type="PANTHER" id="PTHR42760">
    <property type="entry name" value="SHORT-CHAIN DEHYDROGENASES/REDUCTASES FAMILY MEMBER"/>
    <property type="match status" value="1"/>
</dbReference>
<dbReference type="Gene3D" id="3.40.50.720">
    <property type="entry name" value="NAD(P)-binding Rossmann-like Domain"/>
    <property type="match status" value="1"/>
</dbReference>
<dbReference type="EMBL" id="BAAAEJ010000003">
    <property type="protein sequence ID" value="GAA0384841.1"/>
    <property type="molecule type" value="Genomic_DNA"/>
</dbReference>
<dbReference type="Proteomes" id="UP001500791">
    <property type="component" value="Unassembled WGS sequence"/>
</dbReference>
<dbReference type="PRINTS" id="PR00081">
    <property type="entry name" value="GDHRDH"/>
</dbReference>
<dbReference type="InterPro" id="IPR036291">
    <property type="entry name" value="NAD(P)-bd_dom_sf"/>
</dbReference>
<dbReference type="Pfam" id="PF13561">
    <property type="entry name" value="adh_short_C2"/>
    <property type="match status" value="1"/>
</dbReference>
<dbReference type="InterPro" id="IPR002347">
    <property type="entry name" value="SDR_fam"/>
</dbReference>
<reference evidence="2 3" key="1">
    <citation type="journal article" date="2019" name="Int. J. Syst. Evol. Microbiol.">
        <title>The Global Catalogue of Microorganisms (GCM) 10K type strain sequencing project: providing services to taxonomists for standard genome sequencing and annotation.</title>
        <authorList>
            <consortium name="The Broad Institute Genomics Platform"/>
            <consortium name="The Broad Institute Genome Sequencing Center for Infectious Disease"/>
            <person name="Wu L."/>
            <person name="Ma J."/>
        </authorList>
    </citation>
    <scope>NUCLEOTIDE SEQUENCE [LARGE SCALE GENOMIC DNA]</scope>
    <source>
        <strain evidence="2 3">JCM 13476</strain>
    </source>
</reference>
<comment type="similarity">
    <text evidence="1">Belongs to the short-chain dehydrogenases/reductases (SDR) family.</text>
</comment>
<sequence length="240" mass="25103">MSVSFDYSGKVVLVTGGTQGIGLGVAEGFARAGATVHITGTRASAADYDGDLSGFVYHRVRMDDEAERAALVAAVGALDVLVNNAGGMREDEYTIEGFRALIDLNLNAVADLCFRFHDALSATKGAIVNVASVSALVTLKDTPAYTASKSGLMGLTRALADQWAKDGIRVNAVSPGFIATKLIAGVAEDEERRKKTERAIPARRLGQPEDVAQVAMFLAAPEAAYIVGQGIVTDGGLTLR</sequence>
<keyword evidence="3" id="KW-1185">Reference proteome</keyword>
<dbReference type="RefSeq" id="WP_167174390.1">
    <property type="nucleotide sequence ID" value="NZ_BAAAEJ010000003.1"/>
</dbReference>
<evidence type="ECO:0000313" key="2">
    <source>
        <dbReference type="EMBL" id="GAA0384841.1"/>
    </source>
</evidence>
<dbReference type="InterPro" id="IPR020904">
    <property type="entry name" value="Sc_DH/Rdtase_CS"/>
</dbReference>
<gene>
    <name evidence="2" type="ORF">GCM10009093_09710</name>
</gene>
<dbReference type="SUPFAM" id="SSF51735">
    <property type="entry name" value="NAD(P)-binding Rossmann-fold domains"/>
    <property type="match status" value="1"/>
</dbReference>
<evidence type="ECO:0000313" key="3">
    <source>
        <dbReference type="Proteomes" id="UP001500791"/>
    </source>
</evidence>
<evidence type="ECO:0000256" key="1">
    <source>
        <dbReference type="ARBA" id="ARBA00006484"/>
    </source>
</evidence>
<protein>
    <submittedName>
        <fullName evidence="2">SDR family oxidoreductase</fullName>
    </submittedName>
</protein>
<proteinExistence type="inferred from homology"/>
<dbReference type="PRINTS" id="PR00080">
    <property type="entry name" value="SDRFAMILY"/>
</dbReference>
<organism evidence="2 3">
    <name type="scientific">Brevundimonas terrae</name>
    <dbReference type="NCBI Taxonomy" id="363631"/>
    <lineage>
        <taxon>Bacteria</taxon>
        <taxon>Pseudomonadati</taxon>
        <taxon>Pseudomonadota</taxon>
        <taxon>Alphaproteobacteria</taxon>
        <taxon>Caulobacterales</taxon>
        <taxon>Caulobacteraceae</taxon>
        <taxon>Brevundimonas</taxon>
    </lineage>
</organism>
<comment type="caution">
    <text evidence="2">The sequence shown here is derived from an EMBL/GenBank/DDBJ whole genome shotgun (WGS) entry which is preliminary data.</text>
</comment>
<dbReference type="PROSITE" id="PS00061">
    <property type="entry name" value="ADH_SHORT"/>
    <property type="match status" value="1"/>
</dbReference>
<name>A0ABN0Y6E9_9CAUL</name>